<keyword evidence="3" id="KW-1185">Reference proteome</keyword>
<accession>A0A4C1UTQ2</accession>
<protein>
    <submittedName>
        <fullName evidence="2">Uncharacterized protein</fullName>
    </submittedName>
</protein>
<evidence type="ECO:0000313" key="2">
    <source>
        <dbReference type="EMBL" id="GBP29600.1"/>
    </source>
</evidence>
<dbReference type="Proteomes" id="UP000299102">
    <property type="component" value="Unassembled WGS sequence"/>
</dbReference>
<dbReference type="EMBL" id="BGZK01000222">
    <property type="protein sequence ID" value="GBP29600.1"/>
    <property type="molecule type" value="Genomic_DNA"/>
</dbReference>
<proteinExistence type="predicted"/>
<feature type="region of interest" description="Disordered" evidence="1">
    <location>
        <begin position="1"/>
        <end position="28"/>
    </location>
</feature>
<evidence type="ECO:0000313" key="3">
    <source>
        <dbReference type="Proteomes" id="UP000299102"/>
    </source>
</evidence>
<dbReference type="AlphaFoldDB" id="A0A4C1UTQ2"/>
<comment type="caution">
    <text evidence="2">The sequence shown here is derived from an EMBL/GenBank/DDBJ whole genome shotgun (WGS) entry which is preliminary data.</text>
</comment>
<gene>
    <name evidence="2" type="ORF">EVAR_79149_1</name>
</gene>
<reference evidence="2 3" key="1">
    <citation type="journal article" date="2019" name="Commun. Biol.">
        <title>The bagworm genome reveals a unique fibroin gene that provides high tensile strength.</title>
        <authorList>
            <person name="Kono N."/>
            <person name="Nakamura H."/>
            <person name="Ohtoshi R."/>
            <person name="Tomita M."/>
            <person name="Numata K."/>
            <person name="Arakawa K."/>
        </authorList>
    </citation>
    <scope>NUCLEOTIDE SEQUENCE [LARGE SCALE GENOMIC DNA]</scope>
</reference>
<sequence>MAVVLDGGVPNAHPPSPPPAATAQTHSKAWPAVTARVKGISRPAQTRLHITRRRRLYDDSPGIEPVGWHENRRPCRSDAMSRLARPRGERLCGYDYTKRLRPYDDRRPEALVFDLFVRARRLSRWLPRTLSAEDVHYLVQKSTQNVYELRIQLEKGNCGQRTGVRCPQPSETARECRRAGARALGQRKLLA</sequence>
<evidence type="ECO:0000256" key="1">
    <source>
        <dbReference type="SAM" id="MobiDB-lite"/>
    </source>
</evidence>
<name>A0A4C1UTQ2_EUMVA</name>
<organism evidence="2 3">
    <name type="scientific">Eumeta variegata</name>
    <name type="common">Bagworm moth</name>
    <name type="synonym">Eumeta japonica</name>
    <dbReference type="NCBI Taxonomy" id="151549"/>
    <lineage>
        <taxon>Eukaryota</taxon>
        <taxon>Metazoa</taxon>
        <taxon>Ecdysozoa</taxon>
        <taxon>Arthropoda</taxon>
        <taxon>Hexapoda</taxon>
        <taxon>Insecta</taxon>
        <taxon>Pterygota</taxon>
        <taxon>Neoptera</taxon>
        <taxon>Endopterygota</taxon>
        <taxon>Lepidoptera</taxon>
        <taxon>Glossata</taxon>
        <taxon>Ditrysia</taxon>
        <taxon>Tineoidea</taxon>
        <taxon>Psychidae</taxon>
        <taxon>Oiketicinae</taxon>
        <taxon>Eumeta</taxon>
    </lineage>
</organism>